<evidence type="ECO:0000256" key="1">
    <source>
        <dbReference type="ARBA" id="ARBA00001957"/>
    </source>
</evidence>
<dbReference type="FunFam" id="3.40.50.980:FF:000001">
    <property type="entry name" value="Non-ribosomal peptide synthetase"/>
    <property type="match status" value="1"/>
</dbReference>
<dbReference type="GO" id="GO:0031177">
    <property type="term" value="F:phosphopantetheine binding"/>
    <property type="evidence" value="ECO:0007669"/>
    <property type="project" value="InterPro"/>
</dbReference>
<dbReference type="FunFam" id="2.30.38.10:FF:000001">
    <property type="entry name" value="Non-ribosomal peptide synthetase PvdI"/>
    <property type="match status" value="2"/>
</dbReference>
<comment type="cofactor">
    <cofactor evidence="1">
        <name>pantetheine 4'-phosphate</name>
        <dbReference type="ChEBI" id="CHEBI:47942"/>
    </cofactor>
</comment>
<dbReference type="PROSITE" id="PS00455">
    <property type="entry name" value="AMP_BINDING"/>
    <property type="match status" value="3"/>
</dbReference>
<evidence type="ECO:0000259" key="6">
    <source>
        <dbReference type="PROSITE" id="PS50075"/>
    </source>
</evidence>
<reference evidence="7 8" key="1">
    <citation type="submission" date="2013-01" db="EMBL/GenBank/DDBJ databases">
        <title>Whole genome shotgun sequence of Gordonia soli NBRC 108243.</title>
        <authorList>
            <person name="Isaki-Nakamura S."/>
            <person name="Hosoyama A."/>
            <person name="Tsuchikane K."/>
            <person name="Ando Y."/>
            <person name="Baba S."/>
            <person name="Ohji S."/>
            <person name="Hamada M."/>
            <person name="Tamura T."/>
            <person name="Yamazoe A."/>
            <person name="Yamazaki S."/>
            <person name="Fujita N."/>
        </authorList>
    </citation>
    <scope>NUCLEOTIDE SEQUENCE [LARGE SCALE GENOMIC DNA]</scope>
    <source>
        <strain evidence="7 8">NBRC 108243</strain>
    </source>
</reference>
<protein>
    <submittedName>
        <fullName evidence="7">Putative non-ribosomal peptide synthetase</fullName>
    </submittedName>
</protein>
<dbReference type="InterPro" id="IPR010060">
    <property type="entry name" value="NRPS_synth"/>
</dbReference>
<keyword evidence="8" id="KW-1185">Reference proteome</keyword>
<dbReference type="InterPro" id="IPR009081">
    <property type="entry name" value="PP-bd_ACP"/>
</dbReference>
<dbReference type="Proteomes" id="UP000011666">
    <property type="component" value="Unassembled WGS sequence"/>
</dbReference>
<dbReference type="Gene3D" id="3.40.50.980">
    <property type="match status" value="8"/>
</dbReference>
<dbReference type="InterPro" id="IPR006162">
    <property type="entry name" value="Ppantetheine_attach_site"/>
</dbReference>
<dbReference type="InterPro" id="IPR010071">
    <property type="entry name" value="AA_adenyl_dom"/>
</dbReference>
<dbReference type="InterPro" id="IPR025110">
    <property type="entry name" value="AMP-bd_C"/>
</dbReference>
<dbReference type="STRING" id="1223545.GS4_49_00010"/>
<dbReference type="PROSITE" id="PS00012">
    <property type="entry name" value="PHOSPHOPANTETHEINE"/>
    <property type="match status" value="5"/>
</dbReference>
<dbReference type="EMBL" id="BANX01000049">
    <property type="protein sequence ID" value="GAC71059.1"/>
    <property type="molecule type" value="Genomic_DNA"/>
</dbReference>
<dbReference type="GO" id="GO:0008610">
    <property type="term" value="P:lipid biosynthetic process"/>
    <property type="evidence" value="ECO:0007669"/>
    <property type="project" value="UniProtKB-ARBA"/>
</dbReference>
<dbReference type="Gene3D" id="3.30.300.30">
    <property type="match status" value="6"/>
</dbReference>
<comment type="caution">
    <text evidence="7">The sequence shown here is derived from an EMBL/GenBank/DDBJ whole genome shotgun (WGS) entry which is preliminary data.</text>
</comment>
<dbReference type="CDD" id="cd05930">
    <property type="entry name" value="A_NRPS"/>
    <property type="match status" value="2"/>
</dbReference>
<keyword evidence="5" id="KW-0045">Antibiotic biosynthesis</keyword>
<dbReference type="SUPFAM" id="SSF56801">
    <property type="entry name" value="Acetyl-CoA synthetase-like"/>
    <property type="match status" value="6"/>
</dbReference>
<dbReference type="FunFam" id="3.40.50.12780:FF:000012">
    <property type="entry name" value="Non-ribosomal peptide synthetase"/>
    <property type="match status" value="2"/>
</dbReference>
<dbReference type="PANTHER" id="PTHR45527">
    <property type="entry name" value="NONRIBOSOMAL PEPTIDE SYNTHETASE"/>
    <property type="match status" value="1"/>
</dbReference>
<dbReference type="GO" id="GO:0005829">
    <property type="term" value="C:cytosol"/>
    <property type="evidence" value="ECO:0007669"/>
    <property type="project" value="TreeGrafter"/>
</dbReference>
<dbReference type="NCBIfam" id="TIGR01733">
    <property type="entry name" value="AA-adenyl-dom"/>
    <property type="match status" value="5"/>
</dbReference>
<dbReference type="FunFam" id="1.10.1200.10:FF:000016">
    <property type="entry name" value="Non-ribosomal peptide synthase"/>
    <property type="match status" value="2"/>
</dbReference>
<sequence length="7062" mass="745863">MWNTTTWVLDARLRPVPVEVPGELYLGGVQLARGYAGRPDLSAERFVADPFGGPGERLYRTGDLVRWNHDGEIEYLGRTDFQVKLRGQRIELGEIESVIASVPGVVHAAATVASAPSGAQHLVAYVSPATVDLDLMRVAVAESLPEYMRPSVWMPIEHVSLNSAGKLDRRALPEPDFGVSADVYVAPEGPLEEQLAGIVAALLGIERVSVTESFFALGGDSIMSIQLSSAAKAGGLALSPREIFEHRTIRSMARAIAGGGARLPALPEPPGGGTGPSSLPPIVSWMIEHSETPADFADFSQSTVLAAPAGIDADTVREVLAVAVAAHPMLTASLRLTDSGWELLTGNEFDAAGAVSTSTSSAPVGSPEFAAAAAAAHTYAAGQLDPAAGRLVHAVLVQDPDGAGWLVVVIHHLGVDAVSWSVLIEDLVTVWAQRNAGHDHAVRAESTSARAWYAALAARADVAAGASEHWLSRLPQRPTDLGAVFDRSRDKQRTARSVVVGIDADIAEPALTSVPRAFDGSAEDVLLAALARAVRSWQQSRGIADTAPVSVLVEGHGRYEDVVAHGADPRNADLSRTIGWFTTIVPVSLEPTADIVHAVKAAKEERLGRPEAGIGFGVLRYADTELSSRPLPSIGFNYLGNVAGGEGISGDFLPARHDLRLPGSVSGAMVALNSLTINANSVPTAAGRAISADFAFPAGLLTEEEVTDLGDRWRGELRTLVAEVAARRDVGLSPSDVPGAAVTQADLDLIAARSPGAAVWPLSPLQRGLHFQSELASAGRRSGAVDVYVAQAVLTLGGGVDIGRLRTAAEMLLAEHRVLRSGFVRTPSGAVVAVVPTSVEVPWEVVEISDMDEADVERRIDRLREEQRVLPFDLREPPLVRFVVARSPRATHLIVTNHHIVLDGWSGPLVLADLLALYATGFTYTSQVSTGTGDFADYLRRIGSADDTAGLAAWREVLAPVDGPTLVSASAEATVEALPRDLAVLLDAETTAGIDDLTRRHGVTAATVLQFAWAVLLSRVTGERVVTFGETVSGRPADLDGVESMVGLFINTLPAVVDVDPSALVVDVLRKVQADKVAVLDHQHLGLPEIVTASGAPIGFDTLAVHESYPVDTDSVASADAVEGLDIRGIDIRDSTHYPLNFITSRSGDQTLLKLKYLPSAFSDRQVSVFADVLVRLLTTIAEQADRLQVADISLVDEADYRAGISAPVTDTVNTDASLVELFARSVAANSDGVAVSDGGWSGASLRYTDLDRRSDAIASALVARGVRTGDLVGVATARSVDLVSTILGVLKAGAGYLPLDTTNPTERLRFIISDATPPVVVTDSSTAGLELWSQLPGQTVVADVADLFDEGAGVARPLVVTHADARAYVIYTSGSTGRPKGVEVTHRDVVTLMDTAATDFEFRSDDVWTMFHSYAFDFSVWELWGPLLSGARLVVVGRDVARAPEEFLRLLSRERVTVLSQTPSAFYQLSDARRRDRSHPLSLRYVVFGGEALNFEQVRRWFDEHPGDDAVLVNMYGITETTVHVSFRALDPSTVRAGDASFIGRPLASLGIHILDDRLRPVPEGVVGEMYVVGGQLAQGYLRRPELTATRFVADPFGGGGQRLYRTGDLARRVGDDIEYLGRGDAQVQLRGFRIEFGEVEAALLSAPGVTAAAATIVDGKGSGELLVGHVVVDDPAALDPQAIRQAAAAAVPAYMVPDLVVAIDAIPLTANGKLDRAALPAPETAAVAGDYVAPASPAQEAVAGVFAEVLGLDPAEVGATTSFFDLGGNSLSATRVAARIADVLAADVSVRDIFDTPTVRELAVVAGSRGEGVTPIAAVRPRPDRIPLSFAQQRMWFINRFDAASPAYNIPAVLRLSGTLDVDALHDAVADVVGRHEVLRTTFPAHEGVPYQLVHPTGEAQRRLDWQIVASQTEIEDAVMRGFDVTADLPLRVRLWPAGRDEHVLAVVAHHIAADGESMAPLVTDVVTAYVARAAGQVPLFVPLEVQFADFAIWQHDVLGDADDPESIVGGQIAYWLDELAGVPDVLELPTDRPRPPTASQRGALSSFALPAEVGERVAEVARRRGVTPFMVVHAALAVLFARLSASEDIAIATPIAGRGQRVLDPLVGMFVNTLVLRAQVDGGATFAELLEQVRRTDLEAFAHSDVPFETLVEQINPVRSEAFSPLAQVMLTFNDAGRGTSITEALGGQGMSDLTLAPVEASEVPAQLDLNVVVSAAAAGADWHIATTYATDLFDESTIEAFNRRFVLLLDRLTAATQLPVGDIALLADGDRDAIVAAESGADVVLPEVDTVADAIALRVAATPDAVALIDADREVTFAEFGARVNVLGRELIATGVGPDVAVGVCIPRSVEMLVAIHAVVAAGGQYVPIDTTAPADRVRYMLETANANALLVADASSVAGVVEAARAAGAAVLGVDAATPVDTETPAIRADERTGPLRPDDAVYTLFTSGSTGRPKGVTLSHVAVLNRLWWGLDTLPIDASDAVVLKTPYTFDCSVPELFAPLIHGARLVILRDGGHLDPLYVAAEIARTRATMVHFVPSMLSVFLEVAGAERVRALDSVRIVSTTGEALPPAIAAQVRTLLPDAMLFNLYGPTEAAVEITYEHIESVSAEDQTVPIGIPVWNSSALVLDARLHRVPDGVPGELYLGGVQLARGYAARPDLTSERFVADPYGPPGSRLYRTGDLVRRTASGGIDYLGRTDFQVKLRGQRIELGEIESVIASAPGVVHAAATVAIAPGGGEHLVGYVAGAPGETVAISGVEAVLAESLPAYMRPTVWMVLDDMQLNSAGKIDRRALPDPVFTAGEYVAPETDAESSVAEVFADVLGTDRVSVTDSFFDLGGNSLSAMRLAARVGAVLGVEIGVRELFDAPTVRELAAMAGGASAAVAPITVVDPRPDRIPLSFAQQRMWLINQVDSASAAYNIPAVLRLSGDLDVEALHAAVIDVVTRHEVLRTTFPSADGVPYQKIARASAVAARLDWDVVDSQEEIEEAVATGFDVTRQWPIRVRVWPAAPGEHVLAVVMHHIASDGESMAPLVTDLVTAYIAEAEDTDPEFGPLPVQFADYALWQRENLGSTDDPDSVVGGQLAYWTDQLAGLGDVIELPTDRPRPPVATQRGARLDFEFSAEAGSSVRQLAQRSGTTPFMVVHAALAVLLGRLSASDDIAIGTPIANRGQAVLDPLIGMFVNTLILRTRVDSGETVESLLADVKATDLDAFANADVPFESVVEAAGAVRSDAFAPFSQVWLTFDQSALPELAGADLASGEIAGLSVSPVATGTVPARVDLLVAVAPAAEGAWGGSILFATDLFDESTVRGFAEHLTRIVDEMAADATVAIGDIALSQGLSVADLTRAKAAAVPAPVPVVADSDAVVTGGPGTPPVLLAGIFAEAARRWGPRQAVVDAQNTVLSYAELDARSNRLARWLIGRGIGAESLVALAIGRSAELLTAIWAVAKTGAGYVPIDPDYPAERVATMIEDSGAILGLAVAASGDLPGDAFDWVRVDETTVASEIAGHDDTAVTDADRRAAVRTDNVAYVIYTSGSTGRPKGVAVTHTGLANFAAEEIRRSNADEYARVLGFASPSFDASVLEYLLATVAGGVLIYRPSDAVGGAVLQDFMLRQAVTHTFLTPSVLATLEAPAVPALRVVYAGGEAVPQGLKDEWAVFRRVQNLYGPTETTIGVTISAPLGVGEPITLGGPLAGVGLMVLDGRLRPVPVGVPGELYVAGGALSRGYLDRPGLSAERFVANPHGGPGDRMYRTGDVVRWRRNGSGEAVLEYSGRSDDQVKLRGLRIELGEIESALAEYDGVRSAVVIGVGGSVATALAAYVVADEATLEIADLKTHIAGRLPAHMVPASIQVLDALPMTPVGKLDRNALPEPVIEAGEFVAPETDDERAVADVFAEVLGVEEVSVTTGFFDLGGNSLSATRLAARVAEVLDADISVRDVFESPTVRQLATRGTGRAAALAPITAVDPRPERIPLSFAQQRMWFINQFDTSVATYNVPLGVRISGRIDTAALHTAIIDVVTRHEVLRTTFPSVDGEPTQQIHAAAEIADRLDWAVVDSQADVEAAIGTGFDVTAQWPLRVRLWPVSETESVLAVVAHHIAADGESLAPLMTDLVTAYAARAEGAEPAFAPLDVQFADFALWQQDTLGAVDDPSSVLGGQLAYWSAQLAGLPDVLELPTDHPRPRVASQRGDFVEFHLPAGVADRVTALAHERNATPYMVVHAALAVLLARLAATDDVAVGTPIAGRGQRELDPLVGMFVNTLVLRTAVDGATTFDALLDRVRTTDLDAFANADIPFETLVERLEPTRSEAFAPLTQVWLTLDQSVLPELGAGEESLRVGDLEITPIDPGLTPAKVDLLVGLSTAGPGEPWPGSLIYATDLFEAGSMDVLAARLVAVLDAVTADPDVPVGAVELVSAEERAAIAGWTSGAEVDLSDPQLREAVVEGTLADLVTAAAHRFGDAKAVTFDGRDVTFVEFAARVNTLARRLIAAGVGPDVAVGLCTPRSLELILALQAIVVAGGQYVPIDTAAPTDRVEYMLDTAGAHIVVVAADATPAVVTALGERVQVVTVDAGAPVADVVAPVTDAERLAPLREDHAAYTIFTSGSTGRPKGVTVSHRSVLSQLIFDQDYYAFSGSDVFLQVLEYTFDPSVLEFFRWLYDGGRMVMMRPGEHRDPWAVASYIADHQVTSVMMVPSMLSSLLEATADRDTEWISSVRHIHTGGEALTPAVADRLLQRWPHVGLHNQYGPTEATIFATIAEVGAGAPTVPIGVPLWHVTAHVLDARLQIVPIGVAGELYLGGLQVARGYAGRPALTAERFVADPAVPGQRLYRTGDMVRWNSAGQLEYLGRTDFQVKLRGQRIELGEIEAVIASAPGVVHAAVTVDSAPAGGELLVGYVDGSDDLDREALRDYAAEHLVEFMQPAVWMILDHLPLSTAGKVDRRSLPSPDFSATITEIVAPTSETERVLAALVAGVLGVDQVSVTESFFALGGDSIMSIQLTSAARAAGLSLSPREIFELKTVRAMASAAADQGERLPLLRDPDGGVGRIELPQIVSWMLELSDTPADFADFNQSRLLIAPPGADIDEITGILTAVVDGHPALTSRLVVVGDGWELTAGNPFDAAAAVHEVHTDTAPTSAEFATVVRDAHASAAARLDPAAGALVQTVLIHAATGESRLLVVIHHLGVDAVSWPIVIEDLITVWSQRQASAPVAVRREETTAVAWYAALAEQLADRSAAELDHWLARLPQRPTDLGVQLDRVRDRESTTRNVVHRVASDTTEAVLTGVPEAFGATPNDVLQGALARAVRTWQRRRGISDDQPVSILSEGHGRNDEIMASGRAPHRADLSRTVGWFTTVAPVLLDPSVDMIHAVKAAKEERLRQPQAGTGFGLLRYRADSGLAGRPLPTVAFNFFGAGSARVGDHDPTHVVPFTVAPESPGLPPTVAGGMAVAAAVSVNVSTVHTEDGRVLVADLAYPSALFGTDDVTELATLWEVELAAVVADLASVGDPGPSPSDVPGTALTQSDLDVIGVRYPGAIVWPLSPLQHGLYFQAELNSGPTSDAVDVYVTQAVLELGGDIDAARLRTAAADLLAHHRVLRTGYVRTESGSVVAVVVPEVELPWQVVELDPAADAVAAVAEVAAAERVLPFDMTAPPLIRFVLVTHSDTASLVVTNHHILLDGWSGPLVLADVLALYARGTTFTDLQAPQAGDFGDYLRHIASADREQGLAAWRDVLAPLEEPTIVSSDVEVTATSLPRDHVESVDAELTAAIEQVARSRGVTLTTILQFAWSVLLSRLTGNQVVAFGETVSGRPADLDGVESMVGLFINTLPVVVDADPAVSIATALDRLQAQKVSVLDHQHLGLPEIVANAGLPVVFDTLTVHESYPVNSESLSTADAALTGGLQILGVEASDATHYPLNMATSPAADGIEVKLKYLPSAFGDEQVHGFAGAVRRILTAVVADQDATIGEIDLLSPADASELTPVSGGPAATPRLLADVFADVVARVPDNVAVTDGHGASLTYSELDLRSNRIGRWLIANGIGVDDIVALALPRSVDLLAAQWAVAKVGAAYLSIDPDYPAERIAHMITDSGVTVGLTSRDTHGLGDEVRWTAIDEARAVGGDHPTSSAPIDADELIGRPHLDAIAYVIYTSGSTGTPKGVTVSYRGAHNFAVAEVDRLRSDETARVLGFASPSFDASVLEWLLASTAGATLVYRPADVLGGAPLAEFIRDQALTHVFLTPTVLASIDETDLPALRMLASGGEAVPQALVDRWSGRVDFVNAYGPTEASVAVAMSSVLTPGRPVDIGGPVPGVGLLVLDNQLRPVPVGVPGDLYADGVALARGYRRRAGLTAERFVAHPYGPPGARMYRTGDVVRWARNPEGELVIDYVGRSDDQVKLRGLRIELGEIEAALASHPAVSSAVVIGVGGSVATALAAYVVLGRPVEQTELRDHVAHRLPTHMIPASITELDHLPLTPAGKLDKRALPAPTAETAEFVAADSPAEESVAAVFAEVLGVDEVSVTAGFFDLGGNSLSATRLAARTAEVLNADISVRDVFDAPTVRDLVALAGRRGTALAPVTAVAPRPDRVPLSFAQQRMWFLNRFDPGSTAYNIPVGLRLTGAVDPDALRAAVDDVVARHEILRTTFPAVGGAPVQLVHAPTDAPVDWAQVDTDEELIAAATTGFDVTVRTPFRVRLRRVADGEWLLVAIIHHIVGDGESMVPLVADVVAAYGARVDGRQPEFTPLAVQFADYAIWQHRELGAPDDPNSVVARQLAYWTRQLRGVPDVIDLPADRVRPAVASNRGALHTFEIPGEVGRRIAQVAHDRGVTPFMVVHAALAVVLSRLTATDDVTVSTPIAGRGQRELDPLVGMFVNTLILRAEVDPGMPFADLLDQVRGTDLEAFAHADVPFETVVQELSPTRSQAFAPLAQVMLSLVQPAPAESVHTGAGIEIAPLEPLAVAAQVDLSFSIATGTDTWSGSLVYATDLFDEQTVATLTGRFVALLDGLTADPTTRVGDVPLVAPAELERIVNWSSGTPGPVVDTTLPTLLNRNHGLSADDDR</sequence>
<dbReference type="CDD" id="cd19540">
    <property type="entry name" value="LCL_NRPS-like"/>
    <property type="match status" value="4"/>
</dbReference>
<evidence type="ECO:0000313" key="8">
    <source>
        <dbReference type="Proteomes" id="UP000011666"/>
    </source>
</evidence>
<feature type="domain" description="Carrier" evidence="6">
    <location>
        <begin position="2811"/>
        <end position="2886"/>
    </location>
</feature>
<organism evidence="7 8">
    <name type="scientific">Gordonia soli NBRC 108243</name>
    <dbReference type="NCBI Taxonomy" id="1223545"/>
    <lineage>
        <taxon>Bacteria</taxon>
        <taxon>Bacillati</taxon>
        <taxon>Actinomycetota</taxon>
        <taxon>Actinomycetes</taxon>
        <taxon>Mycobacteriales</taxon>
        <taxon>Gordoniaceae</taxon>
        <taxon>Gordonia</taxon>
    </lineage>
</organism>
<dbReference type="NCBIfam" id="TIGR01720">
    <property type="entry name" value="NRPS-para261"/>
    <property type="match status" value="1"/>
</dbReference>
<keyword evidence="2" id="KW-0596">Phosphopantetheine</keyword>
<dbReference type="GO" id="GO:0072330">
    <property type="term" value="P:monocarboxylic acid biosynthetic process"/>
    <property type="evidence" value="ECO:0007669"/>
    <property type="project" value="UniProtKB-ARBA"/>
</dbReference>
<dbReference type="Pfam" id="PF00501">
    <property type="entry name" value="AMP-binding"/>
    <property type="match status" value="5"/>
</dbReference>
<feature type="domain" description="Carrier" evidence="6">
    <location>
        <begin position="186"/>
        <end position="260"/>
    </location>
</feature>
<dbReference type="Gene3D" id="3.40.50.12780">
    <property type="entry name" value="N-terminal domain of ligase-like"/>
    <property type="match status" value="1"/>
</dbReference>
<accession>M0QRG1</accession>
<evidence type="ECO:0000256" key="5">
    <source>
        <dbReference type="ARBA" id="ARBA00023194"/>
    </source>
</evidence>
<dbReference type="Pfam" id="PF13193">
    <property type="entry name" value="AMP-binding_C"/>
    <property type="match status" value="4"/>
</dbReference>
<name>M0QRG1_9ACTN</name>
<dbReference type="FunFam" id="3.40.50.980:FF:000002">
    <property type="entry name" value="Enterobactin synthetase component F"/>
    <property type="match status" value="1"/>
</dbReference>
<dbReference type="UniPathway" id="UPA00011"/>
<dbReference type="InterPro" id="IPR020806">
    <property type="entry name" value="PKS_PP-bd"/>
</dbReference>
<dbReference type="PROSITE" id="PS50075">
    <property type="entry name" value="CARRIER"/>
    <property type="match status" value="6"/>
</dbReference>
<dbReference type="Gene3D" id="1.10.1200.10">
    <property type="entry name" value="ACP-like"/>
    <property type="match status" value="6"/>
</dbReference>
<dbReference type="Gene3D" id="2.30.38.10">
    <property type="entry name" value="Luciferase, Domain 3"/>
    <property type="match status" value="5"/>
</dbReference>
<dbReference type="GO" id="GO:0017000">
    <property type="term" value="P:antibiotic biosynthetic process"/>
    <property type="evidence" value="ECO:0007669"/>
    <property type="project" value="UniProtKB-KW"/>
</dbReference>
<gene>
    <name evidence="7" type="ORF">GS4_49_00010</name>
</gene>
<dbReference type="InterPro" id="IPR000873">
    <property type="entry name" value="AMP-dep_synth/lig_dom"/>
</dbReference>
<evidence type="ECO:0000313" key="7">
    <source>
        <dbReference type="EMBL" id="GAC71059.1"/>
    </source>
</evidence>
<dbReference type="Gene3D" id="3.30.559.30">
    <property type="entry name" value="Nonribosomal peptide synthetase, condensation domain"/>
    <property type="match status" value="8"/>
</dbReference>
<evidence type="ECO:0000256" key="3">
    <source>
        <dbReference type="ARBA" id="ARBA00022553"/>
    </source>
</evidence>
<keyword evidence="3" id="KW-0597">Phosphoprotein</keyword>
<dbReference type="InterPro" id="IPR001242">
    <property type="entry name" value="Condensation_dom"/>
</dbReference>
<dbReference type="SMART" id="SM00823">
    <property type="entry name" value="PKS_PP"/>
    <property type="match status" value="6"/>
</dbReference>
<proteinExistence type="predicted"/>
<feature type="domain" description="Carrier" evidence="6">
    <location>
        <begin position="4962"/>
        <end position="5036"/>
    </location>
</feature>
<dbReference type="CDD" id="cd17643">
    <property type="entry name" value="A_NRPS_Cytc1-like"/>
    <property type="match status" value="1"/>
</dbReference>
<keyword evidence="4" id="KW-0677">Repeat</keyword>
<dbReference type="InterPro" id="IPR036736">
    <property type="entry name" value="ACP-like_sf"/>
</dbReference>
<dbReference type="Gene3D" id="3.30.559.10">
    <property type="entry name" value="Chloramphenicol acetyltransferase-like domain"/>
    <property type="match status" value="8"/>
</dbReference>
<dbReference type="SUPFAM" id="SSF52777">
    <property type="entry name" value="CoA-dependent acyltransferases"/>
    <property type="match status" value="16"/>
</dbReference>
<dbReference type="eggNOG" id="COG1020">
    <property type="taxonomic scope" value="Bacteria"/>
</dbReference>
<evidence type="ECO:0000256" key="4">
    <source>
        <dbReference type="ARBA" id="ARBA00022737"/>
    </source>
</evidence>
<dbReference type="Pfam" id="PF00668">
    <property type="entry name" value="Condensation"/>
    <property type="match status" value="8"/>
</dbReference>
<dbReference type="PANTHER" id="PTHR45527:SF1">
    <property type="entry name" value="FATTY ACID SYNTHASE"/>
    <property type="match status" value="1"/>
</dbReference>
<dbReference type="InterPro" id="IPR045851">
    <property type="entry name" value="AMP-bd_C_sf"/>
</dbReference>
<dbReference type="SUPFAM" id="SSF47336">
    <property type="entry name" value="ACP-like"/>
    <property type="match status" value="6"/>
</dbReference>
<feature type="domain" description="Carrier" evidence="6">
    <location>
        <begin position="6499"/>
        <end position="6574"/>
    </location>
</feature>
<feature type="domain" description="Carrier" evidence="6">
    <location>
        <begin position="3887"/>
        <end position="3962"/>
    </location>
</feature>
<dbReference type="GO" id="GO:0043041">
    <property type="term" value="P:amino acid activation for nonribosomal peptide biosynthetic process"/>
    <property type="evidence" value="ECO:0007669"/>
    <property type="project" value="TreeGrafter"/>
</dbReference>
<dbReference type="Pfam" id="PF00550">
    <property type="entry name" value="PP-binding"/>
    <property type="match status" value="6"/>
</dbReference>
<dbReference type="InterPro" id="IPR042099">
    <property type="entry name" value="ANL_N_sf"/>
</dbReference>
<dbReference type="GO" id="GO:0003824">
    <property type="term" value="F:catalytic activity"/>
    <property type="evidence" value="ECO:0007669"/>
    <property type="project" value="InterPro"/>
</dbReference>
<dbReference type="InterPro" id="IPR020845">
    <property type="entry name" value="AMP-binding_CS"/>
</dbReference>
<dbReference type="NCBIfam" id="NF004282">
    <property type="entry name" value="PRK05691.1"/>
    <property type="match status" value="7"/>
</dbReference>
<evidence type="ECO:0000256" key="2">
    <source>
        <dbReference type="ARBA" id="ARBA00022450"/>
    </source>
</evidence>
<feature type="domain" description="Carrier" evidence="6">
    <location>
        <begin position="1738"/>
        <end position="1812"/>
    </location>
</feature>
<dbReference type="GO" id="GO:0044550">
    <property type="term" value="P:secondary metabolite biosynthetic process"/>
    <property type="evidence" value="ECO:0007669"/>
    <property type="project" value="TreeGrafter"/>
</dbReference>
<dbReference type="InterPro" id="IPR023213">
    <property type="entry name" value="CAT-like_dom_sf"/>
</dbReference>
<dbReference type="NCBIfam" id="NF003417">
    <property type="entry name" value="PRK04813.1"/>
    <property type="match status" value="6"/>
</dbReference>